<evidence type="ECO:0000256" key="4">
    <source>
        <dbReference type="ARBA" id="ARBA00038314"/>
    </source>
</evidence>
<feature type="region of interest" description="Disordered" evidence="5">
    <location>
        <begin position="173"/>
        <end position="266"/>
    </location>
</feature>
<accession>A0AAD5YSF4</accession>
<organism evidence="6 7">
    <name type="scientific">Leucocoprinus birnbaumii</name>
    <dbReference type="NCBI Taxonomy" id="56174"/>
    <lineage>
        <taxon>Eukaryota</taxon>
        <taxon>Fungi</taxon>
        <taxon>Dikarya</taxon>
        <taxon>Basidiomycota</taxon>
        <taxon>Agaricomycotina</taxon>
        <taxon>Agaricomycetes</taxon>
        <taxon>Agaricomycetidae</taxon>
        <taxon>Agaricales</taxon>
        <taxon>Agaricineae</taxon>
        <taxon>Agaricaceae</taxon>
        <taxon>Leucocoprinus</taxon>
    </lineage>
</organism>
<evidence type="ECO:0000256" key="2">
    <source>
        <dbReference type="ARBA" id="ARBA00022679"/>
    </source>
</evidence>
<comment type="similarity">
    <text evidence="4">Belongs to the class I-like SAM-binding methyltransferase superfamily.</text>
</comment>
<evidence type="ECO:0000313" key="7">
    <source>
        <dbReference type="Proteomes" id="UP001213000"/>
    </source>
</evidence>
<proteinExistence type="inferred from homology"/>
<dbReference type="PANTHER" id="PTHR35897:SF1">
    <property type="entry name" value="METHYLTRANSFERASE AUSD"/>
    <property type="match status" value="1"/>
</dbReference>
<sequence>MDPKKPIPNPPPSQSRPGGALSSHTWTRSALVTPPEQISPLSRQHAPLSNTAPLNASNTEDLQQLFNQHESLLHAPHGLPSNLLAPHALPATQQSSPRALALPEASSSHQTPSPLLLPISFPQNQSVAQRTLAPGLSSLPYFVADQANSGISSPPSSIASEGGLSTHLSSIKPAITQRPSPPNRLSPNRLPHPSQLPPNHWPAPGSLSDHGSPSISPSSSTRGPSSLSSKNPIPTRDPTIPGPKPSAKRSPNLPPRFSAAATTTALPKTFYSTTPSSLSNSRPPAVGSFVQNSQAMAPPVIHSNPRHQQQQHYIPPTTGTMNDQAQPELPLVEGHVETTATGPSHVQLYVNQVQRQLLVIVCNLLCGVNGHCHRIDKSDFIQRMDLLLVGRPDLFLGVGIFIPPEARHLITTRMQASASTQHDVDVGGSLSAPERYTSPTVEYMSRIISTTDVQTWALVQVILKRYYSNLLDPLIQREAQAQLEHVLRDYPSLVNDCGILLATGDQIAIQSSSTNDVLRDTTVQTHKRPLDPTLLDLEDEEARFFKQLTGIQNEKELRDHIVGVQEKAYQVYRYPCIQAFAFTKLKISLQPAYKRVLELPKTRPGAILLDIGCCFGNDLRKAVIDDWPVENAVASDLRSEFWEYGHELFKSTPKTFPAAFIPGDSFSPDLIEPRAPFYSEPTASHPTDLRTLKSLTPLQGHISAIHASSFFHLFDEEQQFLLAKQLATLLSPSPGSIIFGSHGGRPVKGLRTEVSNSRGEHMFCHSPESWMDLWDGQVFRKGSVKVEAQVVVRERRKHDPPEIILHWLVWSVTRL</sequence>
<keyword evidence="3" id="KW-0949">S-adenosyl-L-methionine</keyword>
<reference evidence="6" key="1">
    <citation type="submission" date="2022-07" db="EMBL/GenBank/DDBJ databases">
        <title>Genome Sequence of Leucocoprinus birnbaumii.</title>
        <authorList>
            <person name="Buettner E."/>
        </authorList>
    </citation>
    <scope>NUCLEOTIDE SEQUENCE</scope>
    <source>
        <strain evidence="6">VT141</strain>
    </source>
</reference>
<dbReference type="InterPro" id="IPR051654">
    <property type="entry name" value="Meroterpenoid_MTases"/>
</dbReference>
<name>A0AAD5YSF4_9AGAR</name>
<evidence type="ECO:0000313" key="6">
    <source>
        <dbReference type="EMBL" id="KAJ3561953.1"/>
    </source>
</evidence>
<dbReference type="InterPro" id="IPR029063">
    <property type="entry name" value="SAM-dependent_MTases_sf"/>
</dbReference>
<dbReference type="AlphaFoldDB" id="A0AAD5YSF4"/>
<dbReference type="Gene3D" id="3.40.50.150">
    <property type="entry name" value="Vaccinia Virus protein VP39"/>
    <property type="match status" value="1"/>
</dbReference>
<dbReference type="Proteomes" id="UP001213000">
    <property type="component" value="Unassembled WGS sequence"/>
</dbReference>
<feature type="region of interest" description="Disordered" evidence="5">
    <location>
        <begin position="1"/>
        <end position="118"/>
    </location>
</feature>
<evidence type="ECO:0000256" key="1">
    <source>
        <dbReference type="ARBA" id="ARBA00005179"/>
    </source>
</evidence>
<feature type="compositionally biased region" description="Low complexity" evidence="5">
    <location>
        <begin position="205"/>
        <end position="229"/>
    </location>
</feature>
<dbReference type="SUPFAM" id="SSF53335">
    <property type="entry name" value="S-adenosyl-L-methionine-dependent methyltransferases"/>
    <property type="match status" value="1"/>
</dbReference>
<dbReference type="GO" id="GO:0016740">
    <property type="term" value="F:transferase activity"/>
    <property type="evidence" value="ECO:0007669"/>
    <property type="project" value="UniProtKB-KW"/>
</dbReference>
<evidence type="ECO:0000256" key="5">
    <source>
        <dbReference type="SAM" id="MobiDB-lite"/>
    </source>
</evidence>
<keyword evidence="2" id="KW-0808">Transferase</keyword>
<comment type="caution">
    <text evidence="6">The sequence shown here is derived from an EMBL/GenBank/DDBJ whole genome shotgun (WGS) entry which is preliminary data.</text>
</comment>
<dbReference type="PANTHER" id="PTHR35897">
    <property type="entry name" value="METHYLTRANSFERASE AUSD"/>
    <property type="match status" value="1"/>
</dbReference>
<evidence type="ECO:0008006" key="8">
    <source>
        <dbReference type="Google" id="ProtNLM"/>
    </source>
</evidence>
<keyword evidence="7" id="KW-1185">Reference proteome</keyword>
<gene>
    <name evidence="6" type="ORF">NP233_g9878</name>
</gene>
<protein>
    <recommendedName>
        <fullName evidence="8">Methyltransferase domain-containing protein</fullName>
    </recommendedName>
</protein>
<feature type="compositionally biased region" description="Polar residues" evidence="5">
    <location>
        <begin position="39"/>
        <end position="70"/>
    </location>
</feature>
<evidence type="ECO:0000256" key="3">
    <source>
        <dbReference type="ARBA" id="ARBA00022691"/>
    </source>
</evidence>
<dbReference type="EMBL" id="JANIEX010000932">
    <property type="protein sequence ID" value="KAJ3561953.1"/>
    <property type="molecule type" value="Genomic_DNA"/>
</dbReference>
<feature type="compositionally biased region" description="Pro residues" evidence="5">
    <location>
        <begin position="1"/>
        <end position="14"/>
    </location>
</feature>
<comment type="pathway">
    <text evidence="1">Secondary metabolite biosynthesis.</text>
</comment>